<evidence type="ECO:0000256" key="6">
    <source>
        <dbReference type="ARBA" id="ARBA00022989"/>
    </source>
</evidence>
<feature type="transmembrane region" description="Helical" evidence="8">
    <location>
        <begin position="190"/>
        <end position="215"/>
    </location>
</feature>
<feature type="transmembrane region" description="Helical" evidence="8">
    <location>
        <begin position="466"/>
        <end position="488"/>
    </location>
</feature>
<evidence type="ECO:0000256" key="7">
    <source>
        <dbReference type="ARBA" id="ARBA00023136"/>
    </source>
</evidence>
<dbReference type="PANTHER" id="PTHR47737">
    <property type="entry name" value="GLYCINE BETAINE/PROLINE BETAINE TRANSPORT SYSTEM PERMEASE PROTEIN PROW"/>
    <property type="match status" value="1"/>
</dbReference>
<feature type="transmembrane region" description="Helical" evidence="8">
    <location>
        <begin position="98"/>
        <end position="117"/>
    </location>
</feature>
<dbReference type="InterPro" id="IPR000515">
    <property type="entry name" value="MetI-like"/>
</dbReference>
<dbReference type="PANTHER" id="PTHR47737:SF1">
    <property type="entry name" value="GLYCINE BETAINE_PROLINE BETAINE TRANSPORT SYSTEM PERMEASE PROTEIN PROW"/>
    <property type="match status" value="1"/>
</dbReference>
<evidence type="ECO:0000313" key="10">
    <source>
        <dbReference type="EMBL" id="CAB5240669.1"/>
    </source>
</evidence>
<feature type="transmembrane region" description="Helical" evidence="8">
    <location>
        <begin position="123"/>
        <end position="140"/>
    </location>
</feature>
<feature type="transmembrane region" description="Helical" evidence="8">
    <location>
        <begin position="347"/>
        <end position="367"/>
    </location>
</feature>
<dbReference type="GO" id="GO:0005275">
    <property type="term" value="F:amine transmembrane transporter activity"/>
    <property type="evidence" value="ECO:0007669"/>
    <property type="project" value="TreeGrafter"/>
</dbReference>
<evidence type="ECO:0000256" key="3">
    <source>
        <dbReference type="ARBA" id="ARBA00022448"/>
    </source>
</evidence>
<proteinExistence type="predicted"/>
<accession>A0A6J7XTI3</accession>
<feature type="transmembrane region" description="Helical" evidence="8">
    <location>
        <begin position="297"/>
        <end position="318"/>
    </location>
</feature>
<keyword evidence="7 8" id="KW-0472">Membrane</keyword>
<keyword evidence="3" id="KW-0813">Transport</keyword>
<dbReference type="PROSITE" id="PS50928">
    <property type="entry name" value="ABC_TM1"/>
    <property type="match status" value="2"/>
</dbReference>
<keyword evidence="6 8" id="KW-1133">Transmembrane helix</keyword>
<evidence type="ECO:0000256" key="4">
    <source>
        <dbReference type="ARBA" id="ARBA00022475"/>
    </source>
</evidence>
<gene>
    <name evidence="10" type="ORF">UFOPK3554_00984</name>
</gene>
<dbReference type="Pfam" id="PF00528">
    <property type="entry name" value="BPD_transp_1"/>
    <property type="match status" value="2"/>
</dbReference>
<name>A0A6J7XTI3_9ZZZZ</name>
<feature type="transmembrane region" description="Helical" evidence="8">
    <location>
        <begin position="588"/>
        <end position="612"/>
    </location>
</feature>
<dbReference type="AlphaFoldDB" id="A0A6J7XTI3"/>
<sequence>MLDRLIVQFHLKKSYLLLGLVFIWIVLSRLFQGTQTLELPVSENTSVTTAFGDAAASIRGNRTKSPAFIYFFNPIRVGINGFVQVIRTLIAIPAPGSIIPVIGWLGFAGLIAFAVYATSNWRTSLLATSLLLGCGALGMWTYTMDTFAMTIAAVLLSLAIGIPLGIWAGLSDRVLKLLTPILDLAQILPTLVYLAPLALFFLIGAASATIATMVYSIPISIRITSHAIRNLNYSPIEASTSMGATTKQTLAKVQLPMAKQMIVLGINQTVMAALSFVVIAALIGAPGLGKPVVDALIIRNVGQGFVAGLAVVFVAILLDRSTSAAAKHQESFIPPTPKQIIRKRIKLGIAATVAIVMIFLSRAQLWAAVWPEKIDFSDAVARVTNTATNWTTTNLYIFTVGFKDFISNWVLNPLEALLGGSPWYVTLLLIVFIALVIGGVRVSLLSLVLLGLIVLSGLWHDAMITLTQTIVATLLTMTVGILLGILIGRNNRAEKILRPFLDAGQTLPAFVYLVPMLGLFGPTRFTAIATGIVYAIPVVVKIVGEGIRAVPATIIEAATAAGSSTRQIITKVQLPAAKKAILLAANQGMIFVLAVVVIGGFVGSGGLGYLVILGGSKPDLQGKGLVAGLVILLLGVTIDRIAQAGAKRA</sequence>
<dbReference type="GO" id="GO:0031460">
    <property type="term" value="P:glycine betaine transport"/>
    <property type="evidence" value="ECO:0007669"/>
    <property type="project" value="TreeGrafter"/>
</dbReference>
<keyword evidence="4" id="KW-1003">Cell membrane</keyword>
<evidence type="ECO:0000256" key="2">
    <source>
        <dbReference type="ARBA" id="ARBA00004236"/>
    </source>
</evidence>
<evidence type="ECO:0000256" key="8">
    <source>
        <dbReference type="SAM" id="Phobius"/>
    </source>
</evidence>
<feature type="transmembrane region" description="Helical" evidence="8">
    <location>
        <begin position="14"/>
        <end position="31"/>
    </location>
</feature>
<dbReference type="CDD" id="cd06261">
    <property type="entry name" value="TM_PBP2"/>
    <property type="match status" value="2"/>
</dbReference>
<dbReference type="GO" id="GO:0015871">
    <property type="term" value="P:choline transport"/>
    <property type="evidence" value="ECO:0007669"/>
    <property type="project" value="TreeGrafter"/>
</dbReference>
<feature type="transmembrane region" description="Helical" evidence="8">
    <location>
        <begin position="624"/>
        <end position="642"/>
    </location>
</feature>
<feature type="transmembrane region" description="Helical" evidence="8">
    <location>
        <begin position="500"/>
        <end position="519"/>
    </location>
</feature>
<feature type="transmembrane region" description="Helical" evidence="8">
    <location>
        <begin position="416"/>
        <end position="437"/>
    </location>
</feature>
<dbReference type="EMBL" id="CAFBSG010000014">
    <property type="protein sequence ID" value="CAB5240669.1"/>
    <property type="molecule type" value="Genomic_DNA"/>
</dbReference>
<evidence type="ECO:0000256" key="1">
    <source>
        <dbReference type="ARBA" id="ARBA00004141"/>
    </source>
</evidence>
<protein>
    <submittedName>
        <fullName evidence="10">Unannotated protein</fullName>
    </submittedName>
</protein>
<organism evidence="10">
    <name type="scientific">freshwater metagenome</name>
    <dbReference type="NCBI Taxonomy" id="449393"/>
    <lineage>
        <taxon>unclassified sequences</taxon>
        <taxon>metagenomes</taxon>
        <taxon>ecological metagenomes</taxon>
    </lineage>
</organism>
<feature type="transmembrane region" description="Helical" evidence="8">
    <location>
        <begin position="147"/>
        <end position="170"/>
    </location>
</feature>
<reference evidence="10" key="1">
    <citation type="submission" date="2020-05" db="EMBL/GenBank/DDBJ databases">
        <authorList>
            <person name="Chiriac C."/>
            <person name="Salcher M."/>
            <person name="Ghai R."/>
            <person name="Kavagutti S V."/>
        </authorList>
    </citation>
    <scope>NUCLEOTIDE SEQUENCE</scope>
</reference>
<evidence type="ECO:0000259" key="9">
    <source>
        <dbReference type="PROSITE" id="PS50928"/>
    </source>
</evidence>
<dbReference type="InterPro" id="IPR035906">
    <property type="entry name" value="MetI-like_sf"/>
</dbReference>
<feature type="transmembrane region" description="Helical" evidence="8">
    <location>
        <begin position="525"/>
        <end position="544"/>
    </location>
</feature>
<feature type="domain" description="ABC transmembrane type-1" evidence="9">
    <location>
        <begin position="462"/>
        <end position="642"/>
    </location>
</feature>
<dbReference type="SUPFAM" id="SSF161098">
    <property type="entry name" value="MetI-like"/>
    <property type="match status" value="2"/>
</dbReference>
<dbReference type="Gene3D" id="1.10.3720.10">
    <property type="entry name" value="MetI-like"/>
    <property type="match status" value="2"/>
</dbReference>
<keyword evidence="5 8" id="KW-0812">Transmembrane</keyword>
<feature type="domain" description="ABC transmembrane type-1" evidence="9">
    <location>
        <begin position="143"/>
        <end position="324"/>
    </location>
</feature>
<evidence type="ECO:0000256" key="5">
    <source>
        <dbReference type="ARBA" id="ARBA00022692"/>
    </source>
</evidence>
<feature type="transmembrane region" description="Helical" evidence="8">
    <location>
        <begin position="262"/>
        <end position="285"/>
    </location>
</feature>
<feature type="transmembrane region" description="Helical" evidence="8">
    <location>
        <begin position="444"/>
        <end position="460"/>
    </location>
</feature>
<dbReference type="GO" id="GO:0043190">
    <property type="term" value="C:ATP-binding cassette (ABC) transporter complex"/>
    <property type="evidence" value="ECO:0007669"/>
    <property type="project" value="TreeGrafter"/>
</dbReference>
<comment type="subcellular location">
    <subcellularLocation>
        <location evidence="2">Cell membrane</location>
    </subcellularLocation>
    <subcellularLocation>
        <location evidence="1">Membrane</location>
        <topology evidence="1">Multi-pass membrane protein</topology>
    </subcellularLocation>
</comment>
<dbReference type="GO" id="GO:0015226">
    <property type="term" value="F:carnitine transmembrane transporter activity"/>
    <property type="evidence" value="ECO:0007669"/>
    <property type="project" value="TreeGrafter"/>
</dbReference>